<keyword evidence="5" id="KW-1185">Reference proteome</keyword>
<dbReference type="Gene3D" id="3.20.20.30">
    <property type="entry name" value="Luciferase-like domain"/>
    <property type="match status" value="1"/>
</dbReference>
<dbReference type="GO" id="GO:0005829">
    <property type="term" value="C:cytosol"/>
    <property type="evidence" value="ECO:0007669"/>
    <property type="project" value="TreeGrafter"/>
</dbReference>
<dbReference type="FunFam" id="3.20.20.30:FF:000002">
    <property type="entry name" value="LLM class flavin-dependent oxidoreductase"/>
    <property type="match status" value="1"/>
</dbReference>
<proteinExistence type="predicted"/>
<reference evidence="4 5" key="1">
    <citation type="submission" date="2019-07" db="EMBL/GenBank/DDBJ databases">
        <title>Novel species of Flavobacterium.</title>
        <authorList>
            <person name="Liu Q."/>
            <person name="Xin Y.-H."/>
        </authorList>
    </citation>
    <scope>NUCLEOTIDE SEQUENCE [LARGE SCALE GENOMIC DNA]</scope>
    <source>
        <strain evidence="4 5">LB3P56</strain>
    </source>
</reference>
<dbReference type="PANTHER" id="PTHR30137:SF6">
    <property type="entry name" value="LUCIFERASE-LIKE MONOOXYGENASE"/>
    <property type="match status" value="1"/>
</dbReference>
<dbReference type="EMBL" id="VJZR01000020">
    <property type="protein sequence ID" value="TRX16061.1"/>
    <property type="molecule type" value="Genomic_DNA"/>
</dbReference>
<dbReference type="NCBIfam" id="TIGR03558">
    <property type="entry name" value="oxido_grp_1"/>
    <property type="match status" value="1"/>
</dbReference>
<dbReference type="InterPro" id="IPR019949">
    <property type="entry name" value="CmoO-like"/>
</dbReference>
<protein>
    <recommendedName>
        <fullName evidence="2">Luciferase-like monooxygenase</fullName>
    </recommendedName>
</protein>
<dbReference type="Pfam" id="PF00296">
    <property type="entry name" value="Bac_luciferase"/>
    <property type="match status" value="1"/>
</dbReference>
<dbReference type="OrthoDB" id="9780518at2"/>
<evidence type="ECO:0000259" key="3">
    <source>
        <dbReference type="Pfam" id="PF00296"/>
    </source>
</evidence>
<evidence type="ECO:0000313" key="5">
    <source>
        <dbReference type="Proteomes" id="UP000318585"/>
    </source>
</evidence>
<organism evidence="4 5">
    <name type="scientific">Flavobacterium franklandianum</name>
    <dbReference type="NCBI Taxonomy" id="2594430"/>
    <lineage>
        <taxon>Bacteria</taxon>
        <taxon>Pseudomonadati</taxon>
        <taxon>Bacteroidota</taxon>
        <taxon>Flavobacteriia</taxon>
        <taxon>Flavobacteriales</taxon>
        <taxon>Flavobacteriaceae</taxon>
        <taxon>Flavobacterium</taxon>
    </lineage>
</organism>
<dbReference type="SUPFAM" id="SSF51679">
    <property type="entry name" value="Bacterial luciferase-like"/>
    <property type="match status" value="1"/>
</dbReference>
<accession>A0A553C6A9</accession>
<dbReference type="RefSeq" id="WP_143391518.1">
    <property type="nucleotide sequence ID" value="NZ_VJZQ01000025.1"/>
</dbReference>
<dbReference type="GO" id="GO:0016705">
    <property type="term" value="F:oxidoreductase activity, acting on paired donors, with incorporation or reduction of molecular oxygen"/>
    <property type="evidence" value="ECO:0007669"/>
    <property type="project" value="InterPro"/>
</dbReference>
<dbReference type="Proteomes" id="UP000318585">
    <property type="component" value="Unassembled WGS sequence"/>
</dbReference>
<sequence length="338" mass="37446">MIKTIPISILELAIISQDSTATATFEKTKELAQLADSLGYNRFWLAEHHNMAHVASTATVVLIGYIASQTQTIRVGSGGIMLPNHAPLIIAEQFGTLEILYPNRIDLGLGRAPGTDVQTAQAIRKDFYEQSQQFPKNVEALETYFSEDNSKAQVRAFPAEGTNVPIWILGSSTESALLAASKGLPYAFAGHFAPRQMMEAFRLYREHFQASKFLAAPKTMACINAIAADTDEEAEILSTSLYQMFQNLVQNNRKPLQPPVNSLTQLMNAMSEEARFHVNQMTACSFVGSTKTLTTELKEFIRISQVDELMISAPIYEHQAKLKNLRLLKEVMDGINGI</sequence>
<evidence type="ECO:0000313" key="4">
    <source>
        <dbReference type="EMBL" id="TRX16061.1"/>
    </source>
</evidence>
<evidence type="ECO:0000256" key="1">
    <source>
        <dbReference type="ARBA" id="ARBA00007789"/>
    </source>
</evidence>
<evidence type="ECO:0000256" key="2">
    <source>
        <dbReference type="ARBA" id="ARBA00074555"/>
    </source>
</evidence>
<dbReference type="InterPro" id="IPR036661">
    <property type="entry name" value="Luciferase-like_sf"/>
</dbReference>
<dbReference type="InterPro" id="IPR011251">
    <property type="entry name" value="Luciferase-like_dom"/>
</dbReference>
<dbReference type="PANTHER" id="PTHR30137">
    <property type="entry name" value="LUCIFERASE-LIKE MONOOXYGENASE"/>
    <property type="match status" value="1"/>
</dbReference>
<name>A0A553C6A9_9FLAO</name>
<gene>
    <name evidence="4" type="ORF">FNW17_15130</name>
</gene>
<comment type="caution">
    <text evidence="4">The sequence shown here is derived from an EMBL/GenBank/DDBJ whole genome shotgun (WGS) entry which is preliminary data.</text>
</comment>
<comment type="similarity">
    <text evidence="1">To bacterial alkanal monooxygenase alpha and beta chains.</text>
</comment>
<dbReference type="InterPro" id="IPR050766">
    <property type="entry name" value="Bact_Lucif_Oxidored"/>
</dbReference>
<feature type="domain" description="Luciferase-like" evidence="3">
    <location>
        <begin position="16"/>
        <end position="300"/>
    </location>
</feature>
<dbReference type="AlphaFoldDB" id="A0A553C6A9"/>